<dbReference type="InParanoid" id="A0A3R7FZD0"/>
<accession>A0A3R7FZD0</accession>
<proteinExistence type="predicted"/>
<gene>
    <name evidence="1" type="ORF">CSKR_100951</name>
</gene>
<name>A0A3R7FZD0_CLOSI</name>
<evidence type="ECO:0000313" key="1">
    <source>
        <dbReference type="EMBL" id="KAG5447935.1"/>
    </source>
</evidence>
<comment type="caution">
    <text evidence="1">The sequence shown here is derived from an EMBL/GenBank/DDBJ whole genome shotgun (WGS) entry which is preliminary data.</text>
</comment>
<dbReference type="AlphaFoldDB" id="A0A3R7FZD0"/>
<evidence type="ECO:0000313" key="2">
    <source>
        <dbReference type="Proteomes" id="UP000286415"/>
    </source>
</evidence>
<organism evidence="1 2">
    <name type="scientific">Clonorchis sinensis</name>
    <name type="common">Chinese liver fluke</name>
    <dbReference type="NCBI Taxonomy" id="79923"/>
    <lineage>
        <taxon>Eukaryota</taxon>
        <taxon>Metazoa</taxon>
        <taxon>Spiralia</taxon>
        <taxon>Lophotrochozoa</taxon>
        <taxon>Platyhelminthes</taxon>
        <taxon>Trematoda</taxon>
        <taxon>Digenea</taxon>
        <taxon>Opisthorchiida</taxon>
        <taxon>Opisthorchiata</taxon>
        <taxon>Opisthorchiidae</taxon>
        <taxon>Clonorchis</taxon>
    </lineage>
</organism>
<reference evidence="1 2" key="2">
    <citation type="journal article" date="2021" name="Genomics">
        <title>High-quality reference genome for Clonorchis sinensis.</title>
        <authorList>
            <person name="Young N.D."/>
            <person name="Stroehlein A.J."/>
            <person name="Kinkar L."/>
            <person name="Wang T."/>
            <person name="Sohn W.M."/>
            <person name="Chang B.C.H."/>
            <person name="Kaur P."/>
            <person name="Weisz D."/>
            <person name="Dudchenko O."/>
            <person name="Aiden E.L."/>
            <person name="Korhonen P.K."/>
            <person name="Gasser R.B."/>
        </authorList>
    </citation>
    <scope>NUCLEOTIDE SEQUENCE [LARGE SCALE GENOMIC DNA]</scope>
    <source>
        <strain evidence="1">Cs-k2</strain>
    </source>
</reference>
<reference evidence="1 2" key="1">
    <citation type="journal article" date="2018" name="Biotechnol. Adv.">
        <title>Improved genomic resources and new bioinformatic workflow for the carcinogenic parasite Clonorchis sinensis: Biotechnological implications.</title>
        <authorList>
            <person name="Wang D."/>
            <person name="Korhonen P.K."/>
            <person name="Gasser R.B."/>
            <person name="Young N.D."/>
        </authorList>
    </citation>
    <scope>NUCLEOTIDE SEQUENCE [LARGE SCALE GENOMIC DNA]</scope>
    <source>
        <strain evidence="1">Cs-k2</strain>
    </source>
</reference>
<sequence>MAEIDSLSKKEFSRETQLNVINERFSCVSSEKRIDFQLSVFVQICPIGVQFSRETQLNVINERFSCVSSEKRIDFQLSVFVQICPIGVQVQHDVDDNSGTSPT</sequence>
<protein>
    <submittedName>
        <fullName evidence="1">Uncharacterized protein</fullName>
    </submittedName>
</protein>
<dbReference type="EMBL" id="NIRI02000042">
    <property type="protein sequence ID" value="KAG5447935.1"/>
    <property type="molecule type" value="Genomic_DNA"/>
</dbReference>
<keyword evidence="2" id="KW-1185">Reference proteome</keyword>
<dbReference type="Proteomes" id="UP000286415">
    <property type="component" value="Unassembled WGS sequence"/>
</dbReference>